<dbReference type="AlphaFoldDB" id="A0A074MUT7"/>
<feature type="compositionally biased region" description="Basic and acidic residues" evidence="1">
    <location>
        <begin position="24"/>
        <end position="44"/>
    </location>
</feature>
<evidence type="ECO:0000313" key="2">
    <source>
        <dbReference type="EMBL" id="KEO89382.1"/>
    </source>
</evidence>
<dbReference type="STRING" id="1044.EH31_12100"/>
<organism evidence="2 3">
    <name type="scientific">Erythrobacter longus</name>
    <dbReference type="NCBI Taxonomy" id="1044"/>
    <lineage>
        <taxon>Bacteria</taxon>
        <taxon>Pseudomonadati</taxon>
        <taxon>Pseudomonadota</taxon>
        <taxon>Alphaproteobacteria</taxon>
        <taxon>Sphingomonadales</taxon>
        <taxon>Erythrobacteraceae</taxon>
        <taxon>Erythrobacter/Porphyrobacter group</taxon>
        <taxon>Erythrobacter</taxon>
    </lineage>
</organism>
<feature type="compositionally biased region" description="Acidic residues" evidence="1">
    <location>
        <begin position="391"/>
        <end position="405"/>
    </location>
</feature>
<dbReference type="OrthoDB" id="7441080at2"/>
<name>A0A074MUT7_ERYLO</name>
<proteinExistence type="predicted"/>
<feature type="compositionally biased region" description="Acidic residues" evidence="1">
    <location>
        <begin position="270"/>
        <end position="289"/>
    </location>
</feature>
<dbReference type="RefSeq" id="WP_034960521.1">
    <property type="nucleotide sequence ID" value="NZ_JMIW01000005.1"/>
</dbReference>
<evidence type="ECO:0000256" key="1">
    <source>
        <dbReference type="SAM" id="MobiDB-lite"/>
    </source>
</evidence>
<accession>A0A074MUT7</accession>
<feature type="region of interest" description="Disordered" evidence="1">
    <location>
        <begin position="1"/>
        <end position="44"/>
    </location>
</feature>
<sequence length="625" mass="68213">MDTLRGPFESGTSADDTPDWGVESLDREEKGAREDSGTLEEETVRELPPEAIGQDERRMQVRAYNHWAGLLGDATFPSIELLDPENLTDFGPNSVLLDFSRGIEDPAVQFLGEKLARECGAGGNKIMKLSDVPPRSLLSRITDHYMQILANQAPIGFEAEFVNERGASVLYRGILLPFSSDDETIDFIYGVINWKEMADAATADELLLAIDQAIDEKLAASRPDEEDTPQKHHIGPLTEWADSPAHEASDAAEKTFDAGELDLWAEDEAAEDEAAEELSDADVFDDDDNIASFTDQMGDAPSDFDRHSDDLPGPDFGQFGLDEPEVDEFGDEIDEDEEGANAASYSFASLTDYIEVPAKKAVDLDADRFDPDDYKVEEPASKGGEGSNDPVDTDDTADELSETPDTEPATAEVAEIAEIAEIDGDAGLYDCLASARELAHTARASEDRSRQALYAAVGRAYDVSLAAKDEPEAFDELIEDNGLTVQERAPMTPVVKLVFGQDYDKTRLTEYAAVLSHAHRLELERGSLADYLAKAEGGLKAVVASERRLRREEAGQVVEDEGDIRAKLAQKLRELDALMFDALSSEGPEFSLVMVRRDGEGNVAMIGEIDDDTALIERAGKKLVG</sequence>
<feature type="compositionally biased region" description="Basic and acidic residues" evidence="1">
    <location>
        <begin position="369"/>
        <end position="380"/>
    </location>
</feature>
<keyword evidence="3" id="KW-1185">Reference proteome</keyword>
<dbReference type="eggNOG" id="COG5388">
    <property type="taxonomic scope" value="Bacteria"/>
</dbReference>
<feature type="region of interest" description="Disordered" evidence="1">
    <location>
        <begin position="220"/>
        <end position="252"/>
    </location>
</feature>
<reference evidence="2 3" key="1">
    <citation type="submission" date="2014-04" db="EMBL/GenBank/DDBJ databases">
        <title>A comprehensive comparison of genomes of Erythrobacter spp. strains.</title>
        <authorList>
            <person name="Zheng Q."/>
        </authorList>
    </citation>
    <scope>NUCLEOTIDE SEQUENCE [LARGE SCALE GENOMIC DNA]</scope>
    <source>
        <strain evidence="2 3">DSM 6997</strain>
    </source>
</reference>
<gene>
    <name evidence="2" type="ORF">EH31_12100</name>
</gene>
<comment type="caution">
    <text evidence="2">The sequence shown here is derived from an EMBL/GenBank/DDBJ whole genome shotgun (WGS) entry which is preliminary data.</text>
</comment>
<dbReference type="Proteomes" id="UP000027647">
    <property type="component" value="Unassembled WGS sequence"/>
</dbReference>
<protein>
    <submittedName>
        <fullName evidence="2">Uncharacterized protein</fullName>
    </submittedName>
</protein>
<feature type="region of interest" description="Disordered" evidence="1">
    <location>
        <begin position="369"/>
        <end position="409"/>
    </location>
</feature>
<evidence type="ECO:0000313" key="3">
    <source>
        <dbReference type="Proteomes" id="UP000027647"/>
    </source>
</evidence>
<dbReference type="EMBL" id="JMIW01000005">
    <property type="protein sequence ID" value="KEO89382.1"/>
    <property type="molecule type" value="Genomic_DNA"/>
</dbReference>
<feature type="region of interest" description="Disordered" evidence="1">
    <location>
        <begin position="270"/>
        <end position="306"/>
    </location>
</feature>